<sequence length="57" mass="6028">MQLIEAGVPYGDALHMSPVDANKLLALVSAMKIPPDEREEVEIIGTAADAKAVFGSF</sequence>
<gene>
    <name evidence="1" type="ORF">IV60_GL000585</name>
</gene>
<dbReference type="Proteomes" id="UP000051927">
    <property type="component" value="Unassembled WGS sequence"/>
</dbReference>
<dbReference type="EMBL" id="JQCP01000002">
    <property type="protein sequence ID" value="KRO02164.1"/>
    <property type="molecule type" value="Genomic_DNA"/>
</dbReference>
<evidence type="ECO:0000313" key="2">
    <source>
        <dbReference type="Proteomes" id="UP000051927"/>
    </source>
</evidence>
<accession>A0ABR5PZQ4</accession>
<evidence type="ECO:0000313" key="1">
    <source>
        <dbReference type="EMBL" id="KRO02164.1"/>
    </source>
</evidence>
<name>A0ABR5PZQ4_9ACTN</name>
<keyword evidence="2" id="KW-1185">Reference proteome</keyword>
<comment type="caution">
    <text evidence="1">The sequence shown here is derived from an EMBL/GenBank/DDBJ whole genome shotgun (WGS) entry which is preliminary data.</text>
</comment>
<organism evidence="1 2">
    <name type="scientific">Lancefieldella rimae</name>
    <dbReference type="NCBI Taxonomy" id="1383"/>
    <lineage>
        <taxon>Bacteria</taxon>
        <taxon>Bacillati</taxon>
        <taxon>Actinomycetota</taxon>
        <taxon>Coriobacteriia</taxon>
        <taxon>Coriobacteriales</taxon>
        <taxon>Atopobiaceae</taxon>
        <taxon>Lancefieldella</taxon>
    </lineage>
</organism>
<dbReference type="RefSeq" id="WP_003148872.1">
    <property type="nucleotide sequence ID" value="NZ_JQCP01000002.1"/>
</dbReference>
<protein>
    <submittedName>
        <fullName evidence="1">Uncharacterized protein</fullName>
    </submittedName>
</protein>
<proteinExistence type="predicted"/>
<reference evidence="1 2" key="1">
    <citation type="journal article" date="2015" name="Genome Announc.">
        <title>Expanding the biotechnology potential of lactobacilli through comparative genomics of 213 strains and associated genera.</title>
        <authorList>
            <person name="Sun Z."/>
            <person name="Harris H.M."/>
            <person name="McCann A."/>
            <person name="Guo C."/>
            <person name="Argimon S."/>
            <person name="Zhang W."/>
            <person name="Yang X."/>
            <person name="Jeffery I.B."/>
            <person name="Cooney J.C."/>
            <person name="Kagawa T.F."/>
            <person name="Liu W."/>
            <person name="Song Y."/>
            <person name="Salvetti E."/>
            <person name="Wrobel A."/>
            <person name="Rasinkangas P."/>
            <person name="Parkhill J."/>
            <person name="Rea M.C."/>
            <person name="O'Sullivan O."/>
            <person name="Ritari J."/>
            <person name="Douillard F.P."/>
            <person name="Paul Ross R."/>
            <person name="Yang R."/>
            <person name="Briner A.E."/>
            <person name="Felis G.E."/>
            <person name="de Vos W.M."/>
            <person name="Barrangou R."/>
            <person name="Klaenhammer T.R."/>
            <person name="Caufield P.W."/>
            <person name="Cui Y."/>
            <person name="Zhang H."/>
            <person name="O'Toole P.W."/>
        </authorList>
    </citation>
    <scope>NUCLEOTIDE SEQUENCE [LARGE SCALE GENOMIC DNA]</scope>
    <source>
        <strain evidence="1 2">DSM 7090</strain>
    </source>
</reference>